<protein>
    <submittedName>
        <fullName evidence="2">Uncharacterized protein</fullName>
    </submittedName>
</protein>
<keyword evidence="1" id="KW-0732">Signal</keyword>
<dbReference type="EMBL" id="VTWT01000010">
    <property type="protein sequence ID" value="KAA9326005.1"/>
    <property type="molecule type" value="Genomic_DNA"/>
</dbReference>
<evidence type="ECO:0000313" key="3">
    <source>
        <dbReference type="Proteomes" id="UP000326570"/>
    </source>
</evidence>
<dbReference type="AlphaFoldDB" id="A0A5N1IJQ8"/>
<comment type="caution">
    <text evidence="2">The sequence shown here is derived from an EMBL/GenBank/DDBJ whole genome shotgun (WGS) entry which is preliminary data.</text>
</comment>
<accession>A0A5N1IJQ8</accession>
<evidence type="ECO:0000256" key="1">
    <source>
        <dbReference type="SAM" id="SignalP"/>
    </source>
</evidence>
<dbReference type="InterPro" id="IPR038714">
    <property type="entry name" value="YfeY-like_sf"/>
</dbReference>
<organism evidence="2 3">
    <name type="scientific">Adhaeribacter soli</name>
    <dbReference type="NCBI Taxonomy" id="2607655"/>
    <lineage>
        <taxon>Bacteria</taxon>
        <taxon>Pseudomonadati</taxon>
        <taxon>Bacteroidota</taxon>
        <taxon>Cytophagia</taxon>
        <taxon>Cytophagales</taxon>
        <taxon>Hymenobacteraceae</taxon>
        <taxon>Adhaeribacter</taxon>
    </lineage>
</organism>
<name>A0A5N1IJQ8_9BACT</name>
<feature type="signal peptide" evidence="1">
    <location>
        <begin position="1"/>
        <end position="26"/>
    </location>
</feature>
<dbReference type="RefSeq" id="WP_150905049.1">
    <property type="nucleotide sequence ID" value="NZ_VTWT01000010.1"/>
</dbReference>
<evidence type="ECO:0000313" key="2">
    <source>
        <dbReference type="EMBL" id="KAA9326005.1"/>
    </source>
</evidence>
<reference evidence="2 3" key="1">
    <citation type="submission" date="2019-09" db="EMBL/GenBank/DDBJ databases">
        <title>Genome sequence of Adhaeribacter sp. M2.</title>
        <authorList>
            <person name="Srinivasan S."/>
        </authorList>
    </citation>
    <scope>NUCLEOTIDE SEQUENCE [LARGE SCALE GENOMIC DNA]</scope>
    <source>
        <strain evidence="2 3">M2</strain>
    </source>
</reference>
<sequence length="213" mass="23391">MRFPNFIPFSCSVVALALLFSCSSENKPTATTQIDSSKDLTDTIATTPKPDPKIIEAEQYTLTTGHAGKIKLNMSSDSLKAMVPAENLKTVQRVLEGVPYTAYELRNAQSGNQLLLLAEESCANQNCTIFRIRVVSPKFKTDKGVRVGSTFADVKNAYPLSFIGIGESDYVAVSDENKMTFTLDITHFPPKELAKVKPEEIPDSTKVTSIMLF</sequence>
<feature type="chain" id="PRO_5025042357" evidence="1">
    <location>
        <begin position="27"/>
        <end position="213"/>
    </location>
</feature>
<dbReference type="Proteomes" id="UP000326570">
    <property type="component" value="Unassembled WGS sequence"/>
</dbReference>
<proteinExistence type="predicted"/>
<dbReference type="Gene3D" id="2.60.460.10">
    <property type="entry name" value="protein yfey like domain"/>
    <property type="match status" value="1"/>
</dbReference>
<gene>
    <name evidence="2" type="ORF">F0P94_16440</name>
</gene>
<dbReference type="PROSITE" id="PS51257">
    <property type="entry name" value="PROKAR_LIPOPROTEIN"/>
    <property type="match status" value="1"/>
</dbReference>
<keyword evidence="3" id="KW-1185">Reference proteome</keyword>